<dbReference type="Proteomes" id="UP000030754">
    <property type="component" value="Unassembled WGS sequence"/>
</dbReference>
<feature type="region of interest" description="Disordered" evidence="1">
    <location>
        <begin position="132"/>
        <end position="176"/>
    </location>
</feature>
<evidence type="ECO:0000313" key="3">
    <source>
        <dbReference type="Proteomes" id="UP000030754"/>
    </source>
</evidence>
<dbReference type="OrthoDB" id="346378at2759"/>
<evidence type="ECO:0000313" key="2">
    <source>
        <dbReference type="EMBL" id="CDJ64083.1"/>
    </source>
</evidence>
<feature type="region of interest" description="Disordered" evidence="1">
    <location>
        <begin position="57"/>
        <end position="82"/>
    </location>
</feature>
<dbReference type="RefSeq" id="XP_013432550.1">
    <property type="nucleotide sequence ID" value="XM_013577096.1"/>
</dbReference>
<proteinExistence type="predicted"/>
<sequence>MGGTAGEQASDTSGSQPEEQQANCLLTGSQDASDHFADLQGDIADLGGSEPVLESVELQSSFASEGDEDTNSDSSEPTTADASHISNVITSAEATWCVHQEASKADADPVVSFFAQLISSHSLAKAAAEVAEPPAVSSGSSSCTLEAGPTTKLSSDRSSPDASTCGRPADEKSSGRVLEAQKLRGNGLAVEGGTLQFKRAEGSCVADDCIDTQLKEHVAASLKRANFPHILGSIRSAILDNPQIFGFCSSEATTEGGDERKQCASVSANCRQPAKKHGFIAQLGADLGESLLPPAIPVDREFCRVNPRLAVSWLAQTRLNEMLEGRLPEQHALGTQRLDRRTQAQLACLVAPESLMCQPHAMGAATRSTPNPARGALKKMIDNITGSLDVENAEALADLLHSWYYSGFFAGQLEGVRNAWCL</sequence>
<feature type="compositionally biased region" description="Polar residues" evidence="1">
    <location>
        <begin position="72"/>
        <end position="82"/>
    </location>
</feature>
<evidence type="ECO:0000256" key="1">
    <source>
        <dbReference type="SAM" id="MobiDB-lite"/>
    </source>
</evidence>
<dbReference type="AlphaFoldDB" id="U6MM01"/>
<dbReference type="EMBL" id="HG722903">
    <property type="protein sequence ID" value="CDJ64083.1"/>
    <property type="molecule type" value="Genomic_DNA"/>
</dbReference>
<dbReference type="GeneID" id="25476185"/>
<feature type="compositionally biased region" description="Polar residues" evidence="1">
    <location>
        <begin position="7"/>
        <end position="23"/>
    </location>
</feature>
<accession>U6MM01</accession>
<keyword evidence="3" id="KW-1185">Reference proteome</keyword>
<feature type="region of interest" description="Disordered" evidence="1">
    <location>
        <begin position="1"/>
        <end position="23"/>
    </location>
</feature>
<name>U6MM01_9EIME</name>
<protein>
    <submittedName>
        <fullName evidence="2">Uncharacterized protein</fullName>
    </submittedName>
</protein>
<dbReference type="VEuPathDB" id="ToxoDB:ENH_00060450"/>
<reference evidence="2" key="1">
    <citation type="submission" date="2013-10" db="EMBL/GenBank/DDBJ databases">
        <title>Genomic analysis of the causative agents of coccidiosis in chickens.</title>
        <authorList>
            <person name="Reid A.J."/>
            <person name="Blake D."/>
            <person name="Billington K."/>
            <person name="Browne H."/>
            <person name="Dunn M."/>
            <person name="Hung S."/>
            <person name="Kawahara F."/>
            <person name="Miranda-Saavedra D."/>
            <person name="Mourier T."/>
            <person name="Nagra H."/>
            <person name="Otto T.D."/>
            <person name="Rawlings N."/>
            <person name="Sanchez A."/>
            <person name="Sanders M."/>
            <person name="Subramaniam C."/>
            <person name="Tay Y."/>
            <person name="Dear P."/>
            <person name="Doerig C."/>
            <person name="Gruber A."/>
            <person name="Parkinson J."/>
            <person name="Shirley M."/>
            <person name="Wan K.L."/>
            <person name="Berriman M."/>
            <person name="Tomley F."/>
            <person name="Pain A."/>
        </authorList>
    </citation>
    <scope>NUCLEOTIDE SEQUENCE [LARGE SCALE GENOMIC DNA]</scope>
    <source>
        <strain evidence="2">Houghton</strain>
    </source>
</reference>
<reference evidence="2" key="2">
    <citation type="submission" date="2013-10" db="EMBL/GenBank/DDBJ databases">
        <authorList>
            <person name="Aslett M."/>
        </authorList>
    </citation>
    <scope>NUCLEOTIDE SEQUENCE [LARGE SCALE GENOMIC DNA]</scope>
    <source>
        <strain evidence="2">Houghton</strain>
    </source>
</reference>
<gene>
    <name evidence="2" type="ORF">ENH_00060450</name>
</gene>
<organism evidence="2 3">
    <name type="scientific">Eimeria necatrix</name>
    <dbReference type="NCBI Taxonomy" id="51315"/>
    <lineage>
        <taxon>Eukaryota</taxon>
        <taxon>Sar</taxon>
        <taxon>Alveolata</taxon>
        <taxon>Apicomplexa</taxon>
        <taxon>Conoidasida</taxon>
        <taxon>Coccidia</taxon>
        <taxon>Eucoccidiorida</taxon>
        <taxon>Eimeriorina</taxon>
        <taxon>Eimeriidae</taxon>
        <taxon>Eimeria</taxon>
    </lineage>
</organism>